<dbReference type="AlphaFoldDB" id="A0A0H3GHY8"/>
<gene>
    <name evidence="1" type="ordered locus">LMRG_02831</name>
</gene>
<dbReference type="Proteomes" id="UP000001288">
    <property type="component" value="Chromosome"/>
</dbReference>
<dbReference type="PANTHER" id="PTHR36439">
    <property type="entry name" value="BLL4334 PROTEIN"/>
    <property type="match status" value="1"/>
</dbReference>
<evidence type="ECO:0000313" key="2">
    <source>
        <dbReference type="Proteomes" id="UP000001288"/>
    </source>
</evidence>
<accession>A0A0H3GHY8</accession>
<proteinExistence type="predicted"/>
<reference evidence="2" key="1">
    <citation type="submission" date="2010-04" db="EMBL/GenBank/DDBJ databases">
        <title>The genome sequence of Listeria monocytogenes strain 10403S.</title>
        <authorList>
            <consortium name="The Broad Institute Genome Sequencing Platform"/>
            <consortium name="The Broad Institute Genome Sequencing Center for Infectious Disease."/>
            <person name="Borowsky M."/>
            <person name="Borodovsky M."/>
            <person name="Young S.K."/>
            <person name="Zeng Q."/>
            <person name="Koehrsen M."/>
            <person name="Fitzgerald M."/>
            <person name="Wiedmann M."/>
            <person name="Swaminathan B."/>
            <person name="Lauer P."/>
            <person name="Portnoy D."/>
            <person name="Cossart P."/>
            <person name="Buchrieser C."/>
            <person name="Higgins D."/>
            <person name="Abouelleil A."/>
            <person name="Alvarado L."/>
            <person name="Arachchi H.M."/>
            <person name="Berlin A."/>
            <person name="Borenstein D."/>
            <person name="Brown A."/>
            <person name="Chapman S.B."/>
            <person name="Chen Z."/>
            <person name="Dunbar C.D."/>
            <person name="Engels R."/>
            <person name="Freedman E."/>
            <person name="Gearin G."/>
            <person name="Gellesch M."/>
            <person name="Goldberg J."/>
            <person name="Griggs A."/>
            <person name="Gujja S."/>
            <person name="Heilman E."/>
            <person name="Heiman D."/>
            <person name="Howarth C."/>
            <person name="Jen D."/>
            <person name="Larson L."/>
            <person name="Lui A."/>
            <person name="MacDonald J."/>
            <person name="Mehta T."/>
            <person name="Montmayeur A."/>
            <person name="Neiman D."/>
            <person name="Park D."/>
            <person name="Pearson M."/>
            <person name="Priest M."/>
            <person name="Richards J."/>
            <person name="Roberts A."/>
            <person name="Saif S."/>
            <person name="Shea T."/>
            <person name="Shenoy N."/>
            <person name="Sisk P."/>
            <person name="Stolte C."/>
            <person name="Sykes S."/>
            <person name="Walk T."/>
            <person name="White J."/>
            <person name="Yandava C."/>
            <person name="Haas B."/>
            <person name="Nusbaum C."/>
            <person name="Birren B."/>
        </authorList>
    </citation>
    <scope>NUCLEOTIDE SEQUENCE [LARGE SCALE GENOMIC DNA]</scope>
    <source>
        <strain evidence="2">10403S</strain>
    </source>
</reference>
<organism evidence="1 2">
    <name type="scientific">Listeria monocytogenes serotype 1/2a (strain 10403S)</name>
    <dbReference type="NCBI Taxonomy" id="393133"/>
    <lineage>
        <taxon>Bacteria</taxon>
        <taxon>Bacillati</taxon>
        <taxon>Bacillota</taxon>
        <taxon>Bacilli</taxon>
        <taxon>Bacillales</taxon>
        <taxon>Listeriaceae</taxon>
        <taxon>Listeria</taxon>
    </lineage>
</organism>
<evidence type="ECO:0008006" key="3">
    <source>
        <dbReference type="Google" id="ProtNLM"/>
    </source>
</evidence>
<name>A0A0H3GHY8_LISM4</name>
<dbReference type="Pfam" id="PF08002">
    <property type="entry name" value="DUF1697"/>
    <property type="match status" value="1"/>
</dbReference>
<dbReference type="PIRSF" id="PIRSF008502">
    <property type="entry name" value="UCP008502"/>
    <property type="match status" value="1"/>
</dbReference>
<sequence>MGNYVALLRAVNVAGKNKVNMKNLKGVLEEEGFQNVVTYIQSGNLVLSSILQTETEVAAKITEVIKAICELTIDVFVFSEKNYKQIIANNPFPPETIGEEERWMAAFYNENIDIPRQKNDQAEVIAIGRVLYVHVFSNQIHTLKLPVFLGQYKMALTTTRNWRTTLQLKTLLDSQE</sequence>
<dbReference type="EMBL" id="CP002002">
    <property type="protein sequence ID" value="AEO06763.1"/>
    <property type="molecule type" value="Genomic_DNA"/>
</dbReference>
<dbReference type="InterPro" id="IPR012545">
    <property type="entry name" value="DUF1697"/>
</dbReference>
<dbReference type="Gene3D" id="3.30.70.1280">
    <property type="entry name" value="SP0830-like domains"/>
    <property type="match status" value="1"/>
</dbReference>
<protein>
    <recommendedName>
        <fullName evidence="3">DUF1697 domain-containing protein</fullName>
    </recommendedName>
</protein>
<dbReference type="PANTHER" id="PTHR36439:SF1">
    <property type="entry name" value="DUF1697 DOMAIN-CONTAINING PROTEIN"/>
    <property type="match status" value="1"/>
</dbReference>
<dbReference type="HOGENOM" id="CLU_106303_3_0_9"/>
<evidence type="ECO:0000313" key="1">
    <source>
        <dbReference type="EMBL" id="AEO06763.1"/>
    </source>
</evidence>
<dbReference type="SUPFAM" id="SSF160379">
    <property type="entry name" value="SP0830-like"/>
    <property type="match status" value="1"/>
</dbReference>
<dbReference type="KEGG" id="lmt:LMRG_02831"/>
<dbReference type="RefSeq" id="WP_014600935.1">
    <property type="nucleotide sequence ID" value="NC_017544.1"/>
</dbReference>